<evidence type="ECO:0000313" key="3">
    <source>
        <dbReference type="Proteomes" id="UP000246569"/>
    </source>
</evidence>
<evidence type="ECO:0000313" key="2">
    <source>
        <dbReference type="EMBL" id="PWV62452.1"/>
    </source>
</evidence>
<proteinExistence type="predicted"/>
<dbReference type="EMBL" id="QGTJ01000004">
    <property type="protein sequence ID" value="PWV62452.1"/>
    <property type="molecule type" value="Genomic_DNA"/>
</dbReference>
<protein>
    <recommendedName>
        <fullName evidence="4">HdeA/HdeB family protein</fullName>
    </recommendedName>
</protein>
<dbReference type="AlphaFoldDB" id="A0A317MVQ6"/>
<feature type="signal peptide" evidence="1">
    <location>
        <begin position="1"/>
        <end position="27"/>
    </location>
</feature>
<reference evidence="2 3" key="1">
    <citation type="submission" date="2018-05" db="EMBL/GenBank/DDBJ databases">
        <title>Genomic Encyclopedia of Type Strains, Phase IV (KMG-IV): sequencing the most valuable type-strain genomes for metagenomic binning, comparative biology and taxonomic classification.</title>
        <authorList>
            <person name="Goeker M."/>
        </authorList>
    </citation>
    <scope>NUCLEOTIDE SEQUENCE [LARGE SCALE GENOMIC DNA]</scope>
    <source>
        <strain evidence="2 3">DSM 23606</strain>
    </source>
</reference>
<feature type="chain" id="PRO_5016382904" description="HdeA/HdeB family protein" evidence="1">
    <location>
        <begin position="28"/>
        <end position="149"/>
    </location>
</feature>
<comment type="caution">
    <text evidence="2">The sequence shown here is derived from an EMBL/GenBank/DDBJ whole genome shotgun (WGS) entry which is preliminary data.</text>
</comment>
<gene>
    <name evidence="2" type="ORF">C7443_104248</name>
</gene>
<sequence>MHPFATPFAPLSLLAAAALLAACVPVAGPPGYPPGNYVEEWKIVGLGTSTCEQFSATERGSPEREAYRQWLLGYLSAINTGAHSTADVIDRRHLDWTDGAKPWNYMEWLEGYCKPNPGVRFHIAAREVVTREYNEMYKQELRENMRDVR</sequence>
<accession>A0A317MVQ6</accession>
<dbReference type="RefSeq" id="WP_110018272.1">
    <property type="nucleotide sequence ID" value="NZ_QGTJ01000004.1"/>
</dbReference>
<keyword evidence="1" id="KW-0732">Signal</keyword>
<dbReference type="Proteomes" id="UP000246569">
    <property type="component" value="Unassembled WGS sequence"/>
</dbReference>
<organism evidence="2 3">
    <name type="scientific">Plasticicumulans acidivorans</name>
    <dbReference type="NCBI Taxonomy" id="886464"/>
    <lineage>
        <taxon>Bacteria</taxon>
        <taxon>Pseudomonadati</taxon>
        <taxon>Pseudomonadota</taxon>
        <taxon>Gammaproteobacteria</taxon>
        <taxon>Candidatus Competibacteraceae</taxon>
        <taxon>Plasticicumulans</taxon>
    </lineage>
</organism>
<evidence type="ECO:0008006" key="4">
    <source>
        <dbReference type="Google" id="ProtNLM"/>
    </source>
</evidence>
<name>A0A317MVQ6_9GAMM</name>
<evidence type="ECO:0000256" key="1">
    <source>
        <dbReference type="SAM" id="SignalP"/>
    </source>
</evidence>
<dbReference type="OrthoDB" id="7066206at2"/>
<keyword evidence="3" id="KW-1185">Reference proteome</keyword>